<dbReference type="STRING" id="1271860.SAMN05216174_11817"/>
<feature type="transmembrane region" description="Helical" evidence="2">
    <location>
        <begin position="206"/>
        <end position="235"/>
    </location>
</feature>
<gene>
    <name evidence="3" type="ORF">SAMN05216174_11817</name>
</gene>
<organism evidence="3 4">
    <name type="scientific">Actinokineospora iranica</name>
    <dbReference type="NCBI Taxonomy" id="1271860"/>
    <lineage>
        <taxon>Bacteria</taxon>
        <taxon>Bacillati</taxon>
        <taxon>Actinomycetota</taxon>
        <taxon>Actinomycetes</taxon>
        <taxon>Pseudonocardiales</taxon>
        <taxon>Pseudonocardiaceae</taxon>
        <taxon>Actinokineospora</taxon>
    </lineage>
</organism>
<feature type="transmembrane region" description="Helical" evidence="2">
    <location>
        <begin position="278"/>
        <end position="296"/>
    </location>
</feature>
<feature type="region of interest" description="Disordered" evidence="1">
    <location>
        <begin position="477"/>
        <end position="496"/>
    </location>
</feature>
<feature type="transmembrane region" description="Helical" evidence="2">
    <location>
        <begin position="43"/>
        <end position="60"/>
    </location>
</feature>
<keyword evidence="2" id="KW-1133">Transmembrane helix</keyword>
<reference evidence="4" key="1">
    <citation type="submission" date="2016-10" db="EMBL/GenBank/DDBJ databases">
        <authorList>
            <person name="Varghese N."/>
            <person name="Submissions S."/>
        </authorList>
    </citation>
    <scope>NUCLEOTIDE SEQUENCE [LARGE SCALE GENOMIC DNA]</scope>
    <source>
        <strain evidence="4">IBRC-M 10403</strain>
    </source>
</reference>
<accession>A0A1G6XNN3</accession>
<proteinExistence type="predicted"/>
<keyword evidence="2" id="KW-0812">Transmembrane</keyword>
<feature type="transmembrane region" description="Helical" evidence="2">
    <location>
        <begin position="247"/>
        <end position="266"/>
    </location>
</feature>
<evidence type="ECO:0008006" key="5">
    <source>
        <dbReference type="Google" id="ProtNLM"/>
    </source>
</evidence>
<keyword evidence="4" id="KW-1185">Reference proteome</keyword>
<feature type="transmembrane region" description="Helical" evidence="2">
    <location>
        <begin position="118"/>
        <end position="137"/>
    </location>
</feature>
<evidence type="ECO:0000256" key="1">
    <source>
        <dbReference type="SAM" id="MobiDB-lite"/>
    </source>
</evidence>
<evidence type="ECO:0000313" key="3">
    <source>
        <dbReference type="EMBL" id="SDD79035.1"/>
    </source>
</evidence>
<dbReference type="OrthoDB" id="9790784at2"/>
<keyword evidence="2" id="KW-0472">Membrane</keyword>
<feature type="transmembrane region" description="Helical" evidence="2">
    <location>
        <begin position="90"/>
        <end position="111"/>
    </location>
</feature>
<evidence type="ECO:0000256" key="2">
    <source>
        <dbReference type="SAM" id="Phobius"/>
    </source>
</evidence>
<feature type="transmembrane region" description="Helical" evidence="2">
    <location>
        <begin position="67"/>
        <end position="84"/>
    </location>
</feature>
<dbReference type="RefSeq" id="WP_091456356.1">
    <property type="nucleotide sequence ID" value="NZ_FMZZ01000018.1"/>
</dbReference>
<dbReference type="EMBL" id="FMZZ01000018">
    <property type="protein sequence ID" value="SDD79035.1"/>
    <property type="molecule type" value="Genomic_DNA"/>
</dbReference>
<protein>
    <recommendedName>
        <fullName evidence="5">Vitamin K-dependent gamma-carboxylase</fullName>
    </recommendedName>
</protein>
<feature type="transmembrane region" description="Helical" evidence="2">
    <location>
        <begin position="316"/>
        <end position="338"/>
    </location>
</feature>
<evidence type="ECO:0000313" key="4">
    <source>
        <dbReference type="Proteomes" id="UP000199501"/>
    </source>
</evidence>
<name>A0A1G6XNN3_9PSEU</name>
<sequence>MIIACLLGAALLAHELLYLARDGGEYLRRCFVPTLGLRLRSRTHAVLHLAFMAACVWMTVQPSSPLAHLAVFSLLLLVIASYSLRVSNHLVLALFMLAVILLADCAALFGVPRAESQAVQAVGVQWLVILTYLLAFTHKLNRGFLSLDGYAGALAAFVCWDRDVRDPRLVDRIKSCSIVSTLVCELAVPVLLIAPQTRGVGMLVGIAFHFGLALVGIVNFSAVMYAGLAAFLPWAAHSDWPALPLDATAAVAGVAAVALVWLVTPHRANWNLPYRHRGPAWVIQTVFGLLTAWFLLAVAQTFADPGAADHQVPAGLWSPLALVLGLFAVNGLMPYLGVKTEFSMAMFSNLHCAKWNHLVFPARWRLWDGARYLTVERIKGLPSSDELDGDQAAELAWTVLSQPGAFEIRPYFFFEALHRVCVAVRRPVTVVASVRFDGREFIVWANPKSTPESMRPAGFPRWRRLNLFPSVLPASVDAPHSEQGSVLSADRDRQLF</sequence>
<dbReference type="AlphaFoldDB" id="A0A1G6XNN3"/>
<dbReference type="Proteomes" id="UP000199501">
    <property type="component" value="Unassembled WGS sequence"/>
</dbReference>